<keyword evidence="5 7" id="KW-1133">Transmembrane helix</keyword>
<evidence type="ECO:0000256" key="6">
    <source>
        <dbReference type="ARBA" id="ARBA00023136"/>
    </source>
</evidence>
<dbReference type="PANTHER" id="PTHR34220">
    <property type="entry name" value="SENSOR HISTIDINE KINASE YPDA"/>
    <property type="match status" value="1"/>
</dbReference>
<dbReference type="InterPro" id="IPR033479">
    <property type="entry name" value="dCache_1"/>
</dbReference>
<evidence type="ECO:0000256" key="7">
    <source>
        <dbReference type="SAM" id="Phobius"/>
    </source>
</evidence>
<dbReference type="Pfam" id="PF02518">
    <property type="entry name" value="HATPase_c"/>
    <property type="match status" value="1"/>
</dbReference>
<dbReference type="PANTHER" id="PTHR34220:SF7">
    <property type="entry name" value="SENSOR HISTIDINE KINASE YPDA"/>
    <property type="match status" value="1"/>
</dbReference>
<accession>A0A916K7B8</accession>
<dbReference type="Pfam" id="PF06580">
    <property type="entry name" value="His_kinase"/>
    <property type="match status" value="1"/>
</dbReference>
<evidence type="ECO:0000256" key="3">
    <source>
        <dbReference type="ARBA" id="ARBA00022692"/>
    </source>
</evidence>
<evidence type="ECO:0000313" key="10">
    <source>
        <dbReference type="Proteomes" id="UP000693672"/>
    </source>
</evidence>
<dbReference type="RefSeq" id="WP_218095055.1">
    <property type="nucleotide sequence ID" value="NZ_CAJVAS010000037.1"/>
</dbReference>
<gene>
    <name evidence="9" type="ORF">PAESOLCIP111_05330</name>
</gene>
<keyword evidence="6 7" id="KW-0472">Membrane</keyword>
<evidence type="ECO:0000259" key="8">
    <source>
        <dbReference type="PROSITE" id="PS50885"/>
    </source>
</evidence>
<dbReference type="PROSITE" id="PS50885">
    <property type="entry name" value="HAMP"/>
    <property type="match status" value="1"/>
</dbReference>
<dbReference type="Pfam" id="PF00672">
    <property type="entry name" value="HAMP"/>
    <property type="match status" value="1"/>
</dbReference>
<dbReference type="Pfam" id="PF02743">
    <property type="entry name" value="dCache_1"/>
    <property type="match status" value="1"/>
</dbReference>
<dbReference type="Proteomes" id="UP000693672">
    <property type="component" value="Unassembled WGS sequence"/>
</dbReference>
<organism evidence="9 10">
    <name type="scientific">Paenibacillus solanacearum</name>
    <dbReference type="NCBI Taxonomy" id="2048548"/>
    <lineage>
        <taxon>Bacteria</taxon>
        <taxon>Bacillati</taxon>
        <taxon>Bacillota</taxon>
        <taxon>Bacilli</taxon>
        <taxon>Bacillales</taxon>
        <taxon>Paenibacillaceae</taxon>
        <taxon>Paenibacillus</taxon>
    </lineage>
</organism>
<dbReference type="GO" id="GO:0000155">
    <property type="term" value="F:phosphorelay sensor kinase activity"/>
    <property type="evidence" value="ECO:0007669"/>
    <property type="project" value="InterPro"/>
</dbReference>
<feature type="domain" description="HAMP" evidence="8">
    <location>
        <begin position="323"/>
        <end position="375"/>
    </location>
</feature>
<evidence type="ECO:0000256" key="5">
    <source>
        <dbReference type="ARBA" id="ARBA00022989"/>
    </source>
</evidence>
<dbReference type="AlphaFoldDB" id="A0A916K7B8"/>
<dbReference type="SMART" id="SM00304">
    <property type="entry name" value="HAMP"/>
    <property type="match status" value="1"/>
</dbReference>
<dbReference type="EMBL" id="CAJVAS010000037">
    <property type="protein sequence ID" value="CAG7647176.1"/>
    <property type="molecule type" value="Genomic_DNA"/>
</dbReference>
<evidence type="ECO:0000313" key="9">
    <source>
        <dbReference type="EMBL" id="CAG7647176.1"/>
    </source>
</evidence>
<dbReference type="CDD" id="cd06225">
    <property type="entry name" value="HAMP"/>
    <property type="match status" value="1"/>
</dbReference>
<feature type="transmembrane region" description="Helical" evidence="7">
    <location>
        <begin position="21"/>
        <end position="41"/>
    </location>
</feature>
<proteinExistence type="predicted"/>
<dbReference type="GO" id="GO:0005886">
    <property type="term" value="C:plasma membrane"/>
    <property type="evidence" value="ECO:0007669"/>
    <property type="project" value="UniProtKB-SubCell"/>
</dbReference>
<keyword evidence="4" id="KW-0808">Transferase</keyword>
<dbReference type="InterPro" id="IPR010559">
    <property type="entry name" value="Sig_transdc_His_kin_internal"/>
</dbReference>
<evidence type="ECO:0000256" key="1">
    <source>
        <dbReference type="ARBA" id="ARBA00004651"/>
    </source>
</evidence>
<reference evidence="9" key="1">
    <citation type="submission" date="2021-06" db="EMBL/GenBank/DDBJ databases">
        <authorList>
            <person name="Criscuolo A."/>
        </authorList>
    </citation>
    <scope>NUCLEOTIDE SEQUENCE</scope>
    <source>
        <strain evidence="9">CIP111600</strain>
    </source>
</reference>
<keyword evidence="2" id="KW-1003">Cell membrane</keyword>
<keyword evidence="10" id="KW-1185">Reference proteome</keyword>
<keyword evidence="4" id="KW-0418">Kinase</keyword>
<dbReference type="InterPro" id="IPR003660">
    <property type="entry name" value="HAMP_dom"/>
</dbReference>
<name>A0A916K7B8_9BACL</name>
<keyword evidence="3 7" id="KW-0812">Transmembrane</keyword>
<protein>
    <recommendedName>
        <fullName evidence="8">HAMP domain-containing protein</fullName>
    </recommendedName>
</protein>
<evidence type="ECO:0000256" key="2">
    <source>
        <dbReference type="ARBA" id="ARBA00022475"/>
    </source>
</evidence>
<comment type="subcellular location">
    <subcellularLocation>
        <location evidence="1">Cell membrane</location>
        <topology evidence="1">Multi-pass membrane protein</topology>
    </subcellularLocation>
</comment>
<dbReference type="InterPro" id="IPR003594">
    <property type="entry name" value="HATPase_dom"/>
</dbReference>
<feature type="transmembrane region" description="Helical" evidence="7">
    <location>
        <begin position="302"/>
        <end position="326"/>
    </location>
</feature>
<evidence type="ECO:0000256" key="4">
    <source>
        <dbReference type="ARBA" id="ARBA00022777"/>
    </source>
</evidence>
<dbReference type="InterPro" id="IPR050640">
    <property type="entry name" value="Bact_2-comp_sensor_kinase"/>
</dbReference>
<sequence length="600" mass="68264">MKAFQRIWQSYFGFISLRTKLITAFILFILVPITGVGIYVYQSFEQEMTSQISKMTSDRLQQVNRNIERRLNELSNISRSIVLDERLREILASPPTTDKAKLGFSHFIDKKYTEVTTSIASDSVYLTLIDNTGSLYTNWSSFVTTKDEIRNAPWYAKTIDKNGFMVWTLQQDNFVSPSSAKLMTLSMLVKADNLVDNLGILAISEPVTPYLDIMNPDAAYSSSLGFIVDREGALLSDDPVQSENVYKSIQPLLDSRGDTFQTRIGDTVYIIGSYVVPVTGWRVVQVVPYRDMLKTVLHNRNVAIVILIVCLTLFAGLIIGLTSMVIKPLSELRRVMKKVEGGELDVVYKVKTRDEIGFLGQSFNSMLSDLRSRIQNEIILEKNKEQAKLEALQAQITPHFLYNTMNTIKWMSVMSGNKQITEMLMALGHLLNMSIHRGQEVIPLRDEMENVQYFLTIQKYRFGDTIQVHYDIDESCLDALVPKLSLQPLVENVYQHGLFMEKSGEMYIRAYRKDELLQLIVEDTGSGLTDERLEELQAQLAQEQFGPSIGLANVNKRIKLMYEGPYGLQIEKDSKAQLTRVTITLPYRERGGHEGEDGRN</sequence>
<comment type="caution">
    <text evidence="9">The sequence shown here is derived from an EMBL/GenBank/DDBJ whole genome shotgun (WGS) entry which is preliminary data.</text>
</comment>